<feature type="compositionally biased region" description="Basic and acidic residues" evidence="3">
    <location>
        <begin position="392"/>
        <end position="413"/>
    </location>
</feature>
<feature type="region of interest" description="Disordered" evidence="3">
    <location>
        <begin position="333"/>
        <end position="361"/>
    </location>
</feature>
<feature type="region of interest" description="Disordered" evidence="3">
    <location>
        <begin position="500"/>
        <end position="519"/>
    </location>
</feature>
<feature type="non-terminal residue" evidence="5">
    <location>
        <position position="938"/>
    </location>
</feature>
<feature type="compositionally biased region" description="Low complexity" evidence="3">
    <location>
        <begin position="501"/>
        <end position="517"/>
    </location>
</feature>
<protein>
    <recommendedName>
        <fullName evidence="4">Rho-GAP domain-containing protein</fullName>
    </recommendedName>
</protein>
<accession>A0A7R9QRI6</accession>
<dbReference type="PANTHER" id="PTHR15904:SF17">
    <property type="entry name" value="RHO-GAP DOMAIN-CONTAINING PROTEIN"/>
    <property type="match status" value="1"/>
</dbReference>
<feature type="compositionally biased region" description="Basic and acidic residues" evidence="3">
    <location>
        <begin position="350"/>
        <end position="361"/>
    </location>
</feature>
<dbReference type="AlphaFoldDB" id="A0A7R9QRI6"/>
<comment type="similarity">
    <text evidence="1">Belongs to the FAM13 family.</text>
</comment>
<dbReference type="Gene3D" id="1.10.555.10">
    <property type="entry name" value="Rho GTPase activation protein"/>
    <property type="match status" value="1"/>
</dbReference>
<keyword evidence="2" id="KW-0175">Coiled coil</keyword>
<feature type="compositionally biased region" description="Polar residues" evidence="3">
    <location>
        <begin position="333"/>
        <end position="347"/>
    </location>
</feature>
<feature type="coiled-coil region" evidence="2">
    <location>
        <begin position="639"/>
        <end position="699"/>
    </location>
</feature>
<dbReference type="InterPro" id="IPR039102">
    <property type="entry name" value="FAM13"/>
</dbReference>
<dbReference type="Proteomes" id="UP000728032">
    <property type="component" value="Unassembled WGS sequence"/>
</dbReference>
<evidence type="ECO:0000313" key="5">
    <source>
        <dbReference type="EMBL" id="CAD7654092.1"/>
    </source>
</evidence>
<dbReference type="InterPro" id="IPR059029">
    <property type="entry name" value="FAM13A_dom"/>
</dbReference>
<sequence>MKSRIRRTSASIDVTHCEQSGSDEALHANNSKSLDVCVSESRIDRMRKLLSSPLLRRKPNYHKTVTQVSQSESKVFGVPLDVLSHSTSNANEDPFIPYVVTRLCHFIENSGGLLQEGLFRISGNAKMIEKLKHSFDTTGDANLETDGDIPSASALLKLFLRELPQPLIPDTPLFLEATKDYETDEQKCVHNLRALVSRLSDENYYTLKYLSSFLNRIALQKENRMTSANLGIVFAPNMFRVSVETYKGLRDQSKANEVVSLFITNFIEIFGADLTDNAFQSMSPLTVEIPNLGLSDSQNSDENPFEMEIPALLLHNTNQDCLLNRKRKESKCVSSVSTPPLRSNSEETLFDSKDKDMRRCSSDENVLNNEFMTAVNKFENLNFVSTSSPHPPEAKRRELESERNERSALHERQSSVQNSEFDDNARHIESNELNSNAKQSSLDEIIDNICQDFNENFDSSKENLNHENENQSNVVFKTCQTLQTSDDRNSRPLLEITPIENLNNNNNTNNNNNHNSNQGMDLKEKIPHLDFKTLFSSWETNEPILSEHRYSWPRTSHETEGVAVPDHSAPNTSNNVSQFLKKAVSYEAPLSPSAYRTYLSNRNIQLDPTVPPTPPNEQMKFFRTPIRDAKHNETINTSIRSITKKIQTIKKKLKHFEHEFEREKGFRPSLEHKMSCPEVRAQLIEMNELKKDLKEFKDDLFMDVMDKHNGIPLEAKEFNCNKSLINISETIKEMERCIEEKRKQANRPEILDQMSTEEIQEEKLTLQKSLLRFEALFGRPTTKAEREIVRPLYDRYRIVKRMVAKTVPKGSKESAELQPILEHIAMDFISPSHSKSEAIVSLSEPTSELPAGAIDENDISTNSSKSSVKDSKNIHFQSNNLHEMSLTELNQLLAETRVQKKNLRTVLRDFENEFFKIMGRKVEKEDKVNMGSVYSNYK</sequence>
<evidence type="ECO:0000259" key="4">
    <source>
        <dbReference type="PROSITE" id="PS50238"/>
    </source>
</evidence>
<dbReference type="Pfam" id="PF26116">
    <property type="entry name" value="FAM13A"/>
    <property type="match status" value="1"/>
</dbReference>
<organism evidence="5">
    <name type="scientific">Oppiella nova</name>
    <dbReference type="NCBI Taxonomy" id="334625"/>
    <lineage>
        <taxon>Eukaryota</taxon>
        <taxon>Metazoa</taxon>
        <taxon>Ecdysozoa</taxon>
        <taxon>Arthropoda</taxon>
        <taxon>Chelicerata</taxon>
        <taxon>Arachnida</taxon>
        <taxon>Acari</taxon>
        <taxon>Acariformes</taxon>
        <taxon>Sarcoptiformes</taxon>
        <taxon>Oribatida</taxon>
        <taxon>Brachypylina</taxon>
        <taxon>Oppioidea</taxon>
        <taxon>Oppiidae</taxon>
        <taxon>Oppiella</taxon>
    </lineage>
</organism>
<keyword evidence="6" id="KW-1185">Reference proteome</keyword>
<dbReference type="CDD" id="cd00159">
    <property type="entry name" value="RhoGAP"/>
    <property type="match status" value="1"/>
</dbReference>
<proteinExistence type="inferred from homology"/>
<evidence type="ECO:0000256" key="1">
    <source>
        <dbReference type="ARBA" id="ARBA00007549"/>
    </source>
</evidence>
<gene>
    <name evidence="5" type="ORF">ONB1V03_LOCUS10742</name>
</gene>
<dbReference type="PROSITE" id="PS50238">
    <property type="entry name" value="RHOGAP"/>
    <property type="match status" value="1"/>
</dbReference>
<dbReference type="EMBL" id="CAJPVJ010007492">
    <property type="protein sequence ID" value="CAG2171279.1"/>
    <property type="molecule type" value="Genomic_DNA"/>
</dbReference>
<reference evidence="5" key="1">
    <citation type="submission" date="2020-11" db="EMBL/GenBank/DDBJ databases">
        <authorList>
            <person name="Tran Van P."/>
        </authorList>
    </citation>
    <scope>NUCLEOTIDE SEQUENCE</scope>
</reference>
<dbReference type="PANTHER" id="PTHR15904">
    <property type="entry name" value="FAM13"/>
    <property type="match status" value="1"/>
</dbReference>
<evidence type="ECO:0000256" key="3">
    <source>
        <dbReference type="SAM" id="MobiDB-lite"/>
    </source>
</evidence>
<dbReference type="InterPro" id="IPR008936">
    <property type="entry name" value="Rho_GTPase_activation_prot"/>
</dbReference>
<feature type="domain" description="Rho-GAP" evidence="4">
    <location>
        <begin position="78"/>
        <end position="270"/>
    </location>
</feature>
<evidence type="ECO:0000313" key="6">
    <source>
        <dbReference type="Proteomes" id="UP000728032"/>
    </source>
</evidence>
<dbReference type="GO" id="GO:0007165">
    <property type="term" value="P:signal transduction"/>
    <property type="evidence" value="ECO:0007669"/>
    <property type="project" value="InterPro"/>
</dbReference>
<dbReference type="OrthoDB" id="185175at2759"/>
<feature type="region of interest" description="Disordered" evidence="3">
    <location>
        <begin position="847"/>
        <end position="870"/>
    </location>
</feature>
<dbReference type="Pfam" id="PF00620">
    <property type="entry name" value="RhoGAP"/>
    <property type="match status" value="1"/>
</dbReference>
<dbReference type="SMART" id="SM00324">
    <property type="entry name" value="RhoGAP"/>
    <property type="match status" value="1"/>
</dbReference>
<dbReference type="InterPro" id="IPR000198">
    <property type="entry name" value="RhoGAP_dom"/>
</dbReference>
<feature type="coiled-coil region" evidence="2">
    <location>
        <begin position="886"/>
        <end position="913"/>
    </location>
</feature>
<feature type="region of interest" description="Disordered" evidence="3">
    <location>
        <begin position="382"/>
        <end position="422"/>
    </location>
</feature>
<dbReference type="SUPFAM" id="SSF48350">
    <property type="entry name" value="GTPase activation domain, GAP"/>
    <property type="match status" value="1"/>
</dbReference>
<dbReference type="EMBL" id="OC922317">
    <property type="protein sequence ID" value="CAD7654092.1"/>
    <property type="molecule type" value="Genomic_DNA"/>
</dbReference>
<evidence type="ECO:0000256" key="2">
    <source>
        <dbReference type="SAM" id="Coils"/>
    </source>
</evidence>
<name>A0A7R9QRI6_9ACAR</name>